<dbReference type="HAMAP" id="MF_00607">
    <property type="entry name" value="16SrRNA_methyltr_A"/>
    <property type="match status" value="1"/>
</dbReference>
<keyword evidence="3 7" id="KW-0489">Methyltransferase</keyword>
<proteinExistence type="inferred from homology"/>
<reference evidence="11 12" key="1">
    <citation type="submission" date="2019-10" db="EMBL/GenBank/DDBJ databases">
        <title>Thermopilla bonchosmolovskayae gen. nov., sp. nov., a moderately thermophilic Chloroflexi bacterium from a Chukotka hot spring (Arctic, Russia), representing a novel classis Thermopillaia, which include previously uncultivated lineage OLB14.</title>
        <authorList>
            <person name="Kochetkova T.V."/>
            <person name="Zayulina K.S."/>
            <person name="Zhigarkov V.S."/>
            <person name="Minaev N.V."/>
            <person name="Novikov A."/>
            <person name="Toshchakov S.V."/>
            <person name="Elcheninov A.G."/>
            <person name="Kublanov I.V."/>
        </authorList>
    </citation>
    <scope>NUCLEOTIDE SEQUENCE [LARGE SCALE GENOMIC DNA]</scope>
    <source>
        <strain evidence="11 12">3753O</strain>
    </source>
</reference>
<keyword evidence="1 7" id="KW-0963">Cytoplasm</keyword>
<dbReference type="NCBIfam" id="TIGR00755">
    <property type="entry name" value="ksgA"/>
    <property type="match status" value="1"/>
</dbReference>
<comment type="subcellular location">
    <subcellularLocation>
        <location evidence="7">Cytoplasm</location>
    </subcellularLocation>
</comment>
<keyword evidence="12" id="KW-1185">Reference proteome</keyword>
<feature type="domain" description="Ribosomal RNA adenine methylase transferase N-terminal" evidence="10">
    <location>
        <begin position="80"/>
        <end position="250"/>
    </location>
</feature>
<feature type="compositionally biased region" description="Low complexity" evidence="9">
    <location>
        <begin position="1"/>
        <end position="24"/>
    </location>
</feature>
<dbReference type="Gene3D" id="1.10.8.100">
    <property type="entry name" value="Ribosomal RNA adenine dimethylase-like, domain 2"/>
    <property type="match status" value="1"/>
</dbReference>
<dbReference type="InterPro" id="IPR029063">
    <property type="entry name" value="SAM-dependent_MTases_sf"/>
</dbReference>
<dbReference type="CDD" id="cd02440">
    <property type="entry name" value="AdoMet_MTases"/>
    <property type="match status" value="1"/>
</dbReference>
<name>A0ABX6C4C4_9CHLR</name>
<feature type="binding site" evidence="7 8">
    <location>
        <position position="73"/>
    </location>
    <ligand>
        <name>S-adenosyl-L-methionine</name>
        <dbReference type="ChEBI" id="CHEBI:59789"/>
    </ligand>
</feature>
<accession>A0ABX6C4C4</accession>
<feature type="region of interest" description="Disordered" evidence="9">
    <location>
        <begin position="1"/>
        <end position="66"/>
    </location>
</feature>
<comment type="similarity">
    <text evidence="7">Belongs to the class I-like SAM-binding methyltransferase superfamily. rRNA adenine N(6)-methyltransferase family. RsmA subfamily.</text>
</comment>
<keyword evidence="4 7" id="KW-0808">Transferase</keyword>
<dbReference type="Pfam" id="PF00398">
    <property type="entry name" value="RrnaAD"/>
    <property type="match status" value="1"/>
</dbReference>
<feature type="binding site" evidence="7 8">
    <location>
        <position position="100"/>
    </location>
    <ligand>
        <name>S-adenosyl-L-methionine</name>
        <dbReference type="ChEBI" id="CHEBI:59789"/>
    </ligand>
</feature>
<dbReference type="EC" id="2.1.1.182" evidence="7"/>
<dbReference type="PROSITE" id="PS51689">
    <property type="entry name" value="SAM_RNA_A_N6_MT"/>
    <property type="match status" value="1"/>
</dbReference>
<organism evidence="11 12">
    <name type="scientific">Tepidiforma bonchosmolovskayae</name>
    <dbReference type="NCBI Taxonomy" id="2601677"/>
    <lineage>
        <taxon>Bacteria</taxon>
        <taxon>Bacillati</taxon>
        <taxon>Chloroflexota</taxon>
        <taxon>Tepidiformia</taxon>
        <taxon>Tepidiformales</taxon>
        <taxon>Tepidiformaceae</taxon>
        <taxon>Tepidiforma</taxon>
    </lineage>
</organism>
<keyword evidence="5 7" id="KW-0949">S-adenosyl-L-methionine</keyword>
<evidence type="ECO:0000256" key="8">
    <source>
        <dbReference type="PROSITE-ProRule" id="PRU01026"/>
    </source>
</evidence>
<dbReference type="EMBL" id="CP042829">
    <property type="protein sequence ID" value="QFG04126.1"/>
    <property type="molecule type" value="Genomic_DNA"/>
</dbReference>
<evidence type="ECO:0000256" key="1">
    <source>
        <dbReference type="ARBA" id="ARBA00022490"/>
    </source>
</evidence>
<sequence length="329" mass="36022">MGSAWRPTSAAASRARRSTSAFPRMPARTRGARGQSISTSSTDPGGPTYDGIVARTQSERLPGPRPRKALGQHFLRDSGVLADIVTALHVPGGGLVVEIGAGTGQLTAALLDAGCEVLAVEIEPRLVGHLRNRFRKHERLRIVEGDARTIDFGGLVPPGRPFVVVGNLPYFAANPIVRNILENPRRPQEAVVMVQREVAREMAAAPGEWSLHTVSIRVYAEPELLFDVPPEAFDPPPAVWSSVVRLSILPEPRIPEAEIPEFFEFVSRVFRNPRKQVHNSLARGVWLPPGGAREALERAGIDPMRRPETLNLEEWQALRRACREVVAVG</sequence>
<feature type="binding site" evidence="7 8">
    <location>
        <position position="75"/>
    </location>
    <ligand>
        <name>S-adenosyl-L-methionine</name>
        <dbReference type="ChEBI" id="CHEBI:59789"/>
    </ligand>
</feature>
<evidence type="ECO:0000256" key="9">
    <source>
        <dbReference type="SAM" id="MobiDB-lite"/>
    </source>
</evidence>
<gene>
    <name evidence="7 11" type="primary">rsmA</name>
    <name evidence="7" type="synonym">ksgA</name>
    <name evidence="11" type="ORF">Tbon_12850</name>
</gene>
<dbReference type="GO" id="GO:0052908">
    <property type="term" value="F:16S rRNA (adenine(1518)-N(6)/adenine(1519)-N(6))-dimethyltransferase activity"/>
    <property type="evidence" value="ECO:0007669"/>
    <property type="project" value="UniProtKB-EC"/>
</dbReference>
<dbReference type="Proteomes" id="UP000326331">
    <property type="component" value="Chromosome"/>
</dbReference>
<dbReference type="InterPro" id="IPR001737">
    <property type="entry name" value="KsgA/Erm"/>
</dbReference>
<keyword evidence="6 7" id="KW-0694">RNA-binding</keyword>
<protein>
    <recommendedName>
        <fullName evidence="7">Ribosomal RNA small subunit methyltransferase A</fullName>
        <ecNumber evidence="7">2.1.1.182</ecNumber>
    </recommendedName>
    <alternativeName>
        <fullName evidence="7">16S rRNA (adenine(1518)-N(6)/adenine(1519)-N(6))-dimethyltransferase</fullName>
    </alternativeName>
    <alternativeName>
        <fullName evidence="7">16S rRNA dimethyladenosine transferase</fullName>
    </alternativeName>
    <alternativeName>
        <fullName evidence="7">16S rRNA dimethylase</fullName>
    </alternativeName>
    <alternativeName>
        <fullName evidence="7">S-adenosylmethionine-6-N', N'-adenosyl(rRNA) dimethyltransferase</fullName>
    </alternativeName>
</protein>
<evidence type="ECO:0000256" key="5">
    <source>
        <dbReference type="ARBA" id="ARBA00022691"/>
    </source>
</evidence>
<dbReference type="PANTHER" id="PTHR11727:SF7">
    <property type="entry name" value="DIMETHYLADENOSINE TRANSFERASE-RELATED"/>
    <property type="match status" value="1"/>
</dbReference>
<evidence type="ECO:0000313" key="11">
    <source>
        <dbReference type="EMBL" id="QFG04126.1"/>
    </source>
</evidence>
<dbReference type="InterPro" id="IPR023165">
    <property type="entry name" value="rRNA_Ade_diMease-like_C"/>
</dbReference>
<dbReference type="InterPro" id="IPR011530">
    <property type="entry name" value="rRNA_adenine_dimethylase"/>
</dbReference>
<evidence type="ECO:0000259" key="10">
    <source>
        <dbReference type="SMART" id="SM00650"/>
    </source>
</evidence>
<evidence type="ECO:0000256" key="2">
    <source>
        <dbReference type="ARBA" id="ARBA00022552"/>
    </source>
</evidence>
<feature type="binding site" evidence="7 8">
    <location>
        <position position="146"/>
    </location>
    <ligand>
        <name>S-adenosyl-L-methionine</name>
        <dbReference type="ChEBI" id="CHEBI:59789"/>
    </ligand>
</feature>
<feature type="binding site" evidence="7 8">
    <location>
        <position position="167"/>
    </location>
    <ligand>
        <name>S-adenosyl-L-methionine</name>
        <dbReference type="ChEBI" id="CHEBI:59789"/>
    </ligand>
</feature>
<keyword evidence="2 7" id="KW-0698">rRNA processing</keyword>
<dbReference type="PANTHER" id="PTHR11727">
    <property type="entry name" value="DIMETHYLADENOSINE TRANSFERASE"/>
    <property type="match status" value="1"/>
</dbReference>
<comment type="function">
    <text evidence="7">Specifically dimethylates two adjacent adenosines (A1518 and A1519) in the loop of a conserved hairpin near the 3'-end of 16S rRNA in the 30S particle. May play a critical role in biogenesis of 30S subunits.</text>
</comment>
<dbReference type="SMART" id="SM00650">
    <property type="entry name" value="rADc"/>
    <property type="match status" value="1"/>
</dbReference>
<evidence type="ECO:0000256" key="4">
    <source>
        <dbReference type="ARBA" id="ARBA00022679"/>
    </source>
</evidence>
<evidence type="ECO:0000256" key="7">
    <source>
        <dbReference type="HAMAP-Rule" id="MF_00607"/>
    </source>
</evidence>
<comment type="catalytic activity">
    <reaction evidence="7">
        <text>adenosine(1518)/adenosine(1519) in 16S rRNA + 4 S-adenosyl-L-methionine = N(6)-dimethyladenosine(1518)/N(6)-dimethyladenosine(1519) in 16S rRNA + 4 S-adenosyl-L-homocysteine + 4 H(+)</text>
        <dbReference type="Rhea" id="RHEA:19609"/>
        <dbReference type="Rhea" id="RHEA-COMP:10232"/>
        <dbReference type="Rhea" id="RHEA-COMP:10233"/>
        <dbReference type="ChEBI" id="CHEBI:15378"/>
        <dbReference type="ChEBI" id="CHEBI:57856"/>
        <dbReference type="ChEBI" id="CHEBI:59789"/>
        <dbReference type="ChEBI" id="CHEBI:74411"/>
        <dbReference type="ChEBI" id="CHEBI:74493"/>
        <dbReference type="EC" id="2.1.1.182"/>
    </reaction>
</comment>
<evidence type="ECO:0000256" key="6">
    <source>
        <dbReference type="ARBA" id="ARBA00022884"/>
    </source>
</evidence>
<dbReference type="InterPro" id="IPR020598">
    <property type="entry name" value="rRNA_Ade_methylase_Trfase_N"/>
</dbReference>
<dbReference type="SUPFAM" id="SSF53335">
    <property type="entry name" value="S-adenosyl-L-methionine-dependent methyltransferases"/>
    <property type="match status" value="1"/>
</dbReference>
<evidence type="ECO:0000256" key="3">
    <source>
        <dbReference type="ARBA" id="ARBA00022603"/>
    </source>
</evidence>
<feature type="binding site" evidence="7 8">
    <location>
        <position position="121"/>
    </location>
    <ligand>
        <name>S-adenosyl-L-methionine</name>
        <dbReference type="ChEBI" id="CHEBI:59789"/>
    </ligand>
</feature>
<dbReference type="Gene3D" id="3.40.50.150">
    <property type="entry name" value="Vaccinia Virus protein VP39"/>
    <property type="match status" value="1"/>
</dbReference>
<evidence type="ECO:0000313" key="12">
    <source>
        <dbReference type="Proteomes" id="UP000326331"/>
    </source>
</evidence>